<dbReference type="Pfam" id="PF08639">
    <property type="entry name" value="Sld3_STD"/>
    <property type="match status" value="1"/>
</dbReference>
<dbReference type="GeneID" id="18761792"/>
<protein>
    <recommendedName>
        <fullName evidence="2">DNA replication regulator Sld3 C-terminal domain-containing protein</fullName>
    </recommendedName>
</protein>
<dbReference type="PANTHER" id="PTHR28067:SF1">
    <property type="entry name" value="DNA REPLICATION REGULATOR SLD3"/>
    <property type="match status" value="1"/>
</dbReference>
<dbReference type="InterPro" id="IPR013948">
    <property type="entry name" value="DNA_replication_reg_Sld3_C"/>
</dbReference>
<organism evidence="3 4">
    <name type="scientific">Marssonina brunnea f. sp. multigermtubi (strain MB_m1)</name>
    <name type="common">Marssonina leaf spot fungus</name>
    <dbReference type="NCBI Taxonomy" id="1072389"/>
    <lineage>
        <taxon>Eukaryota</taxon>
        <taxon>Fungi</taxon>
        <taxon>Dikarya</taxon>
        <taxon>Ascomycota</taxon>
        <taxon>Pezizomycotina</taxon>
        <taxon>Leotiomycetes</taxon>
        <taxon>Helotiales</taxon>
        <taxon>Drepanopezizaceae</taxon>
        <taxon>Drepanopeziza</taxon>
    </lineage>
</organism>
<feature type="compositionally biased region" description="Polar residues" evidence="1">
    <location>
        <begin position="733"/>
        <end position="744"/>
    </location>
</feature>
<dbReference type="KEGG" id="mbe:MBM_05857"/>
<feature type="region of interest" description="Disordered" evidence="1">
    <location>
        <begin position="1"/>
        <end position="46"/>
    </location>
</feature>
<sequence length="920" mass="101107">MSSQTEHHAGDASQTRSGILTPTSENTKSLSDGVASGGKKRKREGSSIEDLLRDKFVVRPYPATGFVKSQSLQPLMLLPRSKLPLSFFDFYSTAKGLAKSRLFEAHVKILELEERMGSQPTVLVARLNDSRLLYAVERESHGLYVLCQLGSWINLHDLRAAAVVSKQELPERACLQVPTIPEHTSETSQFSKSKRLAIEAIQSMVKRPPIGLLTESQGDSLSPANEPEQLTVDTPLPAQKAPRQCVESQENHNLAAVDDVLSQPTATEIFENVRTQYLETLYLSKASLAYFVKGPLSRARAAFHLDYESTLDLNDHINFLESLVMSNPILDKKYRGGIPNFISLVDIRDHSAEDAAQAIAKPKKKRISKKMKPGKNGLYPTEEPLIREWWAAHDDDAEIGAPGSSREELTKTRIYQLRIRETQLQLIIILEILALRPLATTEHKGEGLPSALPTIEAVETKDNSSKSKKKADHLTVLIDMHIDRLCIWQSIALELTNAPTSESLKASPKSFDSGSQLKHTDNVLRDFCVEVITPFFQSRLPAICAAINRKFGGPVVMSPPKPKLSKASSYSGALSRPGAATKRPVPIKPGRSLKRVLTDDRERRSMSSGPNKKIALMRSATMPIIPGMKRETSETPSISSTPAMEPHSLEASRGGVSNSKRFSRPDIDPSSLLPEKNSKAKKKALVDEQLKEAISALKKPNRELAGQALAEIAEQRTVISNSRKSKKPIRNPPLQSVQISATPKTNRHKDMFPESQQSSLERMVGEVSVVPVSSAPRIPQSSSRSAQGAFPSVQATPSRKVVPALPRPGKDMDSGGVPSSPLHFRRSSSQLFTAVPDSAYKDLNAVVSCGLNETPIKKRPVSSNEHSHLGLAGIDSEKENNQSTMRRVISNECKEALGKDTDDSIYKALGWDDNDLEDLA</sequence>
<dbReference type="OMA" id="IYEQLGW"/>
<dbReference type="STRING" id="1072389.K1WS19"/>
<accession>K1WS19</accession>
<dbReference type="Proteomes" id="UP000006753">
    <property type="component" value="Unassembled WGS sequence"/>
</dbReference>
<feature type="compositionally biased region" description="Polar residues" evidence="1">
    <location>
        <begin position="12"/>
        <end position="30"/>
    </location>
</feature>
<dbReference type="EMBL" id="JH921440">
    <property type="protein sequence ID" value="EKD15846.1"/>
    <property type="molecule type" value="Genomic_DNA"/>
</dbReference>
<dbReference type="InParanoid" id="K1WS19"/>
<keyword evidence="4" id="KW-1185">Reference proteome</keyword>
<feature type="region of interest" description="Disordered" evidence="1">
    <location>
        <begin position="560"/>
        <end position="680"/>
    </location>
</feature>
<reference evidence="3 4" key="1">
    <citation type="journal article" date="2012" name="BMC Genomics">
        <title>Sequencing the genome of Marssonina brunnea reveals fungus-poplar co-evolution.</title>
        <authorList>
            <person name="Zhu S."/>
            <person name="Cao Y.-Z."/>
            <person name="Jiang C."/>
            <person name="Tan B.-Y."/>
            <person name="Wang Z."/>
            <person name="Feng S."/>
            <person name="Zhang L."/>
            <person name="Su X.-H."/>
            <person name="Brejova B."/>
            <person name="Vinar T."/>
            <person name="Xu M."/>
            <person name="Wang M.-X."/>
            <person name="Zhang S.-G."/>
            <person name="Huang M.-R."/>
            <person name="Wu R."/>
            <person name="Zhou Y."/>
        </authorList>
    </citation>
    <scope>NUCLEOTIDE SEQUENCE [LARGE SCALE GENOMIC DNA]</scope>
    <source>
        <strain evidence="3 4">MB_m1</strain>
    </source>
</reference>
<dbReference type="InterPro" id="IPR042511">
    <property type="entry name" value="Sld3"/>
</dbReference>
<feature type="compositionally biased region" description="Basic and acidic residues" evidence="1">
    <location>
        <begin position="596"/>
        <end position="605"/>
    </location>
</feature>
<dbReference type="eggNOG" id="ENOG502S01X">
    <property type="taxonomic scope" value="Eukaryota"/>
</dbReference>
<evidence type="ECO:0000259" key="2">
    <source>
        <dbReference type="Pfam" id="PF08639"/>
    </source>
</evidence>
<proteinExistence type="predicted"/>
<dbReference type="OrthoDB" id="5395343at2759"/>
<evidence type="ECO:0000313" key="3">
    <source>
        <dbReference type="EMBL" id="EKD15846.1"/>
    </source>
</evidence>
<name>K1WS19_MARBU</name>
<dbReference type="RefSeq" id="XP_007293746.1">
    <property type="nucleotide sequence ID" value="XM_007293684.1"/>
</dbReference>
<dbReference type="GO" id="GO:0031261">
    <property type="term" value="C:DNA replication preinitiation complex"/>
    <property type="evidence" value="ECO:0007669"/>
    <property type="project" value="TreeGrafter"/>
</dbReference>
<dbReference type="HOGENOM" id="CLU_006240_0_0_1"/>
<feature type="compositionally biased region" description="Basic and acidic residues" evidence="1">
    <location>
        <begin position="1"/>
        <end position="10"/>
    </location>
</feature>
<feature type="region of interest" description="Disordered" evidence="1">
    <location>
        <begin position="719"/>
        <end position="823"/>
    </location>
</feature>
<feature type="domain" description="DNA replication regulator Sld3 C-terminal" evidence="2">
    <location>
        <begin position="268"/>
        <end position="799"/>
    </location>
</feature>
<evidence type="ECO:0000313" key="4">
    <source>
        <dbReference type="Proteomes" id="UP000006753"/>
    </source>
</evidence>
<dbReference type="AlphaFoldDB" id="K1WS19"/>
<dbReference type="PANTHER" id="PTHR28067">
    <property type="entry name" value="DNA REPLICATION REGULATOR SLD3"/>
    <property type="match status" value="1"/>
</dbReference>
<dbReference type="Gene3D" id="1.20.58.2130">
    <property type="match status" value="1"/>
</dbReference>
<feature type="region of interest" description="Disordered" evidence="1">
    <location>
        <begin position="858"/>
        <end position="884"/>
    </location>
</feature>
<gene>
    <name evidence="3" type="ORF">MBM_05857</name>
</gene>
<dbReference type="GO" id="GO:0006270">
    <property type="term" value="P:DNA replication initiation"/>
    <property type="evidence" value="ECO:0007669"/>
    <property type="project" value="InterPro"/>
</dbReference>
<evidence type="ECO:0000256" key="1">
    <source>
        <dbReference type="SAM" id="MobiDB-lite"/>
    </source>
</evidence>